<dbReference type="OrthoDB" id="10465737at2759"/>
<accession>A0A1E3JXX4</accession>
<evidence type="ECO:0000313" key="2">
    <source>
        <dbReference type="EMBL" id="ODO05653.1"/>
    </source>
</evidence>
<evidence type="ECO:0000256" key="1">
    <source>
        <dbReference type="SAM" id="MobiDB-lite"/>
    </source>
</evidence>
<feature type="region of interest" description="Disordered" evidence="1">
    <location>
        <begin position="109"/>
        <end position="140"/>
    </location>
</feature>
<evidence type="ECO:0000313" key="3">
    <source>
        <dbReference type="Proteomes" id="UP000095149"/>
    </source>
</evidence>
<protein>
    <submittedName>
        <fullName evidence="2">Uncharacterized protein</fullName>
    </submittedName>
</protein>
<dbReference type="EMBL" id="MEKH01000007">
    <property type="protein sequence ID" value="ODO05653.1"/>
    <property type="molecule type" value="Genomic_DNA"/>
</dbReference>
<dbReference type="AlphaFoldDB" id="A0A1E3JXX4"/>
<sequence>MRMATNHLNRSPVLEEMIKDRGKTDCAAYAFYAQPPIFTLPLAVCRMGMSFKTNSPAGFLSSPPMSHHSRLSSAGDYIVVGMGSGRVWGLLSKRGTERVGAIVYGGEEEERKTRKNDMEREMPSRTDGESAEKSDLDSDYERSLGRERYLKSMHVAPLPESSLSTTPPFLSRPCDSIPSPLHTPTCPYPYFQNPLAMNASGLETSTPTRQQTSRARLSTSRSCHIWLTKCPSSERRVSTSIPMIVEKGSIPPTNIRMTGPRLFLQPEAEV</sequence>
<reference evidence="2 3" key="1">
    <citation type="submission" date="2016-06" db="EMBL/GenBank/DDBJ databases">
        <title>Evolution of pathogenesis and genome organization in the Tremellales.</title>
        <authorList>
            <person name="Cuomo C."/>
            <person name="Litvintseva A."/>
            <person name="Heitman J."/>
            <person name="Chen Y."/>
            <person name="Sun S."/>
            <person name="Springer D."/>
            <person name="Dromer F."/>
            <person name="Young S."/>
            <person name="Zeng Q."/>
            <person name="Chapman S."/>
            <person name="Gujja S."/>
            <person name="Saif S."/>
            <person name="Birren B."/>
        </authorList>
    </citation>
    <scope>NUCLEOTIDE SEQUENCE [LARGE SCALE GENOMIC DNA]</scope>
    <source>
        <strain evidence="2 3">CBS 6273</strain>
    </source>
</reference>
<proteinExistence type="predicted"/>
<name>A0A1E3JXX4_9TREE</name>
<organism evidence="2 3">
    <name type="scientific">Cryptococcus amylolentus CBS 6273</name>
    <dbReference type="NCBI Taxonomy" id="1296118"/>
    <lineage>
        <taxon>Eukaryota</taxon>
        <taxon>Fungi</taxon>
        <taxon>Dikarya</taxon>
        <taxon>Basidiomycota</taxon>
        <taxon>Agaricomycotina</taxon>
        <taxon>Tremellomycetes</taxon>
        <taxon>Tremellales</taxon>
        <taxon>Cryptococcaceae</taxon>
        <taxon>Cryptococcus</taxon>
    </lineage>
</organism>
<dbReference type="Proteomes" id="UP000095149">
    <property type="component" value="Unassembled WGS sequence"/>
</dbReference>
<comment type="caution">
    <text evidence="2">The sequence shown here is derived from an EMBL/GenBank/DDBJ whole genome shotgun (WGS) entry which is preliminary data.</text>
</comment>
<gene>
    <name evidence="2" type="ORF">I350_04712</name>
</gene>